<dbReference type="PROSITE" id="PS50931">
    <property type="entry name" value="HTH_LYSR"/>
    <property type="match status" value="1"/>
</dbReference>
<dbReference type="SUPFAM" id="SSF46785">
    <property type="entry name" value="Winged helix' DNA-binding domain"/>
    <property type="match status" value="1"/>
</dbReference>
<dbReference type="GO" id="GO:0003700">
    <property type="term" value="F:DNA-binding transcription factor activity"/>
    <property type="evidence" value="ECO:0007669"/>
    <property type="project" value="InterPro"/>
</dbReference>
<dbReference type="GO" id="GO:2000142">
    <property type="term" value="P:regulation of DNA-templated transcription initiation"/>
    <property type="evidence" value="ECO:0007669"/>
    <property type="project" value="TreeGrafter"/>
</dbReference>
<evidence type="ECO:0000259" key="6">
    <source>
        <dbReference type="PROSITE" id="PS50931"/>
    </source>
</evidence>
<evidence type="ECO:0000313" key="8">
    <source>
        <dbReference type="Proteomes" id="UP001150830"/>
    </source>
</evidence>
<comment type="caution">
    <text evidence="7">The sequence shown here is derived from an EMBL/GenBank/DDBJ whole genome shotgun (WGS) entry which is preliminary data.</text>
</comment>
<dbReference type="Pfam" id="PF03466">
    <property type="entry name" value="LysR_substrate"/>
    <property type="match status" value="1"/>
</dbReference>
<dbReference type="Pfam" id="PF00126">
    <property type="entry name" value="HTH_1"/>
    <property type="match status" value="1"/>
</dbReference>
<evidence type="ECO:0000256" key="1">
    <source>
        <dbReference type="ARBA" id="ARBA00009437"/>
    </source>
</evidence>
<dbReference type="GO" id="GO:0003677">
    <property type="term" value="F:DNA binding"/>
    <property type="evidence" value="ECO:0007669"/>
    <property type="project" value="UniProtKB-KW"/>
</dbReference>
<dbReference type="FunFam" id="1.10.10.10:FF:000001">
    <property type="entry name" value="LysR family transcriptional regulator"/>
    <property type="match status" value="1"/>
</dbReference>
<keyword evidence="2" id="KW-0805">Transcription regulation</keyword>
<evidence type="ECO:0000256" key="5">
    <source>
        <dbReference type="ARBA" id="ARBA00023163"/>
    </source>
</evidence>
<keyword evidence="4" id="KW-0010">Activator</keyword>
<dbReference type="RefSeq" id="WP_283171826.1">
    <property type="nucleotide sequence ID" value="NZ_JAPNOA010000003.1"/>
</dbReference>
<protein>
    <submittedName>
        <fullName evidence="7">Transcriptional activator NhaR</fullName>
    </submittedName>
</protein>
<sequence>MRRINYKHLQYFHAVATEGSIQAAADRLHITPQTISGQLRLLEEDLGNHLFSKSGRGLELTDAGRVAYDYSRQIFQLGDELQEVMHLGISNRPTEFRVGIVDALPKSIAHRFLSPAMALPGGMRIICHEEQMTSLLGELAVHKLDLVLADSPIPSGMNIRCFNHLLGRSSLSCFAALPLLARLNDTRPFPDCLDNAPVLLHTDKTSSLRTELLSWFNHAGLNVRITGEFDDSALMKAFGSQGYGYFFAPSLIEEEICQKYQVQLVGRLDDLVQEFYAISAQRRITHQGVLAITGQPAIGAESEMDHE</sequence>
<dbReference type="Gene3D" id="3.40.190.290">
    <property type="match status" value="1"/>
</dbReference>
<feature type="domain" description="HTH lysR-type" evidence="6">
    <location>
        <begin position="4"/>
        <end position="61"/>
    </location>
</feature>
<evidence type="ECO:0000313" key="7">
    <source>
        <dbReference type="EMBL" id="MCY0963606.1"/>
    </source>
</evidence>
<keyword evidence="5" id="KW-0804">Transcription</keyword>
<evidence type="ECO:0000256" key="4">
    <source>
        <dbReference type="ARBA" id="ARBA00023159"/>
    </source>
</evidence>
<dbReference type="InterPro" id="IPR036388">
    <property type="entry name" value="WH-like_DNA-bd_sf"/>
</dbReference>
<comment type="similarity">
    <text evidence="1">Belongs to the LysR transcriptional regulatory family.</text>
</comment>
<proteinExistence type="inferred from homology"/>
<keyword evidence="8" id="KW-1185">Reference proteome</keyword>
<dbReference type="Proteomes" id="UP001150830">
    <property type="component" value="Unassembled WGS sequence"/>
</dbReference>
<evidence type="ECO:0000256" key="2">
    <source>
        <dbReference type="ARBA" id="ARBA00023015"/>
    </source>
</evidence>
<dbReference type="PANTHER" id="PTHR30293:SF2">
    <property type="entry name" value="TRANSCRIPTIONAL ACTIVATOR PROTEIN NHAR"/>
    <property type="match status" value="1"/>
</dbReference>
<organism evidence="7 8">
    <name type="scientific">Parathalassolituus penaei</name>
    <dbReference type="NCBI Taxonomy" id="2997323"/>
    <lineage>
        <taxon>Bacteria</taxon>
        <taxon>Pseudomonadati</taxon>
        <taxon>Pseudomonadota</taxon>
        <taxon>Gammaproteobacteria</taxon>
        <taxon>Oceanospirillales</taxon>
        <taxon>Oceanospirillaceae</taxon>
        <taxon>Parathalassolituus</taxon>
    </lineage>
</organism>
<accession>A0A9X3IQB1</accession>
<dbReference type="Gene3D" id="1.10.10.10">
    <property type="entry name" value="Winged helix-like DNA-binding domain superfamily/Winged helix DNA-binding domain"/>
    <property type="match status" value="1"/>
</dbReference>
<dbReference type="PANTHER" id="PTHR30293">
    <property type="entry name" value="TRANSCRIPTIONAL REGULATORY PROTEIN NAC-RELATED"/>
    <property type="match status" value="1"/>
</dbReference>
<evidence type="ECO:0000256" key="3">
    <source>
        <dbReference type="ARBA" id="ARBA00023125"/>
    </source>
</evidence>
<dbReference type="AlphaFoldDB" id="A0A9X3IQB1"/>
<reference evidence="7" key="1">
    <citation type="submission" date="2022-11" db="EMBL/GenBank/DDBJ databases">
        <title>Parathalassolutuus dongxingensis gen. nov., sp. nov., a novel member of family Oceanospirillaceae isolated from a coastal shrimp pond in Guangxi, China.</title>
        <authorList>
            <person name="Chen H."/>
        </authorList>
    </citation>
    <scope>NUCLEOTIDE SEQUENCE</scope>
    <source>
        <strain evidence="7">G-43</strain>
    </source>
</reference>
<dbReference type="NCBIfam" id="NF008284">
    <property type="entry name" value="PRK11062.1"/>
    <property type="match status" value="1"/>
</dbReference>
<gene>
    <name evidence="7" type="primary">nhaR</name>
    <name evidence="7" type="ORF">OUO13_00140</name>
</gene>
<dbReference type="InterPro" id="IPR036390">
    <property type="entry name" value="WH_DNA-bd_sf"/>
</dbReference>
<name>A0A9X3IQB1_9GAMM</name>
<keyword evidence="3" id="KW-0238">DNA-binding</keyword>
<dbReference type="InterPro" id="IPR000847">
    <property type="entry name" value="LysR_HTH_N"/>
</dbReference>
<dbReference type="SUPFAM" id="SSF53850">
    <property type="entry name" value="Periplasmic binding protein-like II"/>
    <property type="match status" value="1"/>
</dbReference>
<dbReference type="EMBL" id="JAPNOA010000003">
    <property type="protein sequence ID" value="MCY0963606.1"/>
    <property type="molecule type" value="Genomic_DNA"/>
</dbReference>
<dbReference type="InterPro" id="IPR005119">
    <property type="entry name" value="LysR_subst-bd"/>
</dbReference>